<keyword evidence="2" id="KW-0378">Hydrolase</keyword>
<keyword evidence="6" id="KW-0106">Calcium</keyword>
<keyword evidence="3" id="KW-0865">Zymogen</keyword>
<reference evidence="7 8" key="1">
    <citation type="submission" date="2016-08" db="EMBL/GenBank/DDBJ databases">
        <title>Evolution of the type three secretion system and type three effector repertoires in Xanthomonas.</title>
        <authorList>
            <person name="Merda D."/>
            <person name="Briand M."/>
            <person name="Bosis E."/>
            <person name="Rousseau C."/>
            <person name="Portier P."/>
            <person name="Jacques M.-A."/>
            <person name="Fischer-Le Saux M."/>
        </authorList>
    </citation>
    <scope>NUCLEOTIDE SEQUENCE [LARGE SCALE GENOMIC DNA]</scope>
    <source>
        <strain evidence="7 8">CFBP 4691</strain>
    </source>
</reference>
<dbReference type="GO" id="GO:0046872">
    <property type="term" value="F:metal ion binding"/>
    <property type="evidence" value="ECO:0007669"/>
    <property type="project" value="UniProtKB-KW"/>
</dbReference>
<dbReference type="SUPFAM" id="SSF56235">
    <property type="entry name" value="N-terminal nucleophile aminohydrolases (Ntn hydrolases)"/>
    <property type="match status" value="1"/>
</dbReference>
<dbReference type="PANTHER" id="PTHR34218">
    <property type="entry name" value="PEPTIDASE S45 PENICILLIN AMIDASE"/>
    <property type="match status" value="1"/>
</dbReference>
<feature type="active site" description="Nucleophile" evidence="5">
    <location>
        <position position="275"/>
    </location>
</feature>
<dbReference type="Proteomes" id="UP000239898">
    <property type="component" value="Unassembled WGS sequence"/>
</dbReference>
<comment type="cofactor">
    <cofactor evidence="6">
        <name>Ca(2+)</name>
        <dbReference type="ChEBI" id="CHEBI:29108"/>
    </cofactor>
    <text evidence="6">Binds 1 Ca(2+) ion per dimer.</text>
</comment>
<dbReference type="InterPro" id="IPR029055">
    <property type="entry name" value="Ntn_hydrolases_N"/>
</dbReference>
<dbReference type="Gene3D" id="1.10.439.10">
    <property type="entry name" value="Penicillin Amidohydrolase, domain 1"/>
    <property type="match status" value="1"/>
</dbReference>
<evidence type="ECO:0000256" key="1">
    <source>
        <dbReference type="ARBA" id="ARBA00006586"/>
    </source>
</evidence>
<gene>
    <name evidence="7" type="ORF">XthCFBP4691_02410</name>
</gene>
<evidence type="ECO:0000313" key="7">
    <source>
        <dbReference type="EMBL" id="PPT92873.1"/>
    </source>
</evidence>
<comment type="similarity">
    <text evidence="1">Belongs to the peptidase S45 family.</text>
</comment>
<dbReference type="AlphaFoldDB" id="A0A2S6ZKT2"/>
<keyword evidence="8" id="KW-1185">Reference proteome</keyword>
<name>A0A2S6ZKT2_9XANT</name>
<comment type="caution">
    <text evidence="7">The sequence shown here is derived from an EMBL/GenBank/DDBJ whole genome shotgun (WGS) entry which is preliminary data.</text>
</comment>
<dbReference type="GO" id="GO:0016811">
    <property type="term" value="F:hydrolase activity, acting on carbon-nitrogen (but not peptide) bonds, in linear amides"/>
    <property type="evidence" value="ECO:0007669"/>
    <property type="project" value="InterPro"/>
</dbReference>
<evidence type="ECO:0000256" key="2">
    <source>
        <dbReference type="ARBA" id="ARBA00022801"/>
    </source>
</evidence>
<dbReference type="RefSeq" id="WP_128418952.1">
    <property type="nucleotide sequence ID" value="NZ_CP049017.1"/>
</dbReference>
<evidence type="ECO:0000256" key="4">
    <source>
        <dbReference type="ARBA" id="ARBA00038735"/>
    </source>
</evidence>
<dbReference type="InterPro" id="IPR014395">
    <property type="entry name" value="Pen/GL7ACA/AHL_acylase"/>
</dbReference>
<evidence type="ECO:0000313" key="8">
    <source>
        <dbReference type="Proteomes" id="UP000239898"/>
    </source>
</evidence>
<evidence type="ECO:0000256" key="5">
    <source>
        <dbReference type="PIRSR" id="PIRSR001227-1"/>
    </source>
</evidence>
<evidence type="ECO:0000256" key="3">
    <source>
        <dbReference type="ARBA" id="ARBA00023145"/>
    </source>
</evidence>
<feature type="binding site" evidence="6">
    <location>
        <position position="350"/>
    </location>
    <ligand>
        <name>Ca(2+)</name>
        <dbReference type="ChEBI" id="CHEBI:29108"/>
    </ligand>
</feature>
<dbReference type="InterPro" id="IPR002692">
    <property type="entry name" value="S45"/>
</dbReference>
<feature type="binding site" evidence="6">
    <location>
        <position position="186"/>
    </location>
    <ligand>
        <name>Ca(2+)</name>
        <dbReference type="ChEBI" id="CHEBI:29108"/>
    </ligand>
</feature>
<keyword evidence="6" id="KW-0479">Metal-binding</keyword>
<dbReference type="EMBL" id="MIGX01000005">
    <property type="protein sequence ID" value="PPT92873.1"/>
    <property type="molecule type" value="Genomic_DNA"/>
</dbReference>
<dbReference type="InterPro" id="IPR023343">
    <property type="entry name" value="Penicillin_amidase_dom1"/>
</dbReference>
<evidence type="ECO:0000256" key="6">
    <source>
        <dbReference type="PIRSR" id="PIRSR001227-2"/>
    </source>
</evidence>
<dbReference type="InterPro" id="IPR043147">
    <property type="entry name" value="Penicillin_amidase_A-knob"/>
</dbReference>
<organism evidence="7 8">
    <name type="scientific">Xanthomonas theicola</name>
    <dbReference type="NCBI Taxonomy" id="56464"/>
    <lineage>
        <taxon>Bacteria</taxon>
        <taxon>Pseudomonadati</taxon>
        <taxon>Pseudomonadota</taxon>
        <taxon>Gammaproteobacteria</taxon>
        <taxon>Lysobacterales</taxon>
        <taxon>Lysobacteraceae</taxon>
        <taxon>Xanthomonas</taxon>
    </lineage>
</organism>
<dbReference type="PIRSF" id="PIRSF001227">
    <property type="entry name" value="Pen_acylase"/>
    <property type="match status" value="1"/>
</dbReference>
<proteinExistence type="inferred from homology"/>
<dbReference type="GO" id="GO:0017000">
    <property type="term" value="P:antibiotic biosynthetic process"/>
    <property type="evidence" value="ECO:0007669"/>
    <property type="project" value="InterPro"/>
</dbReference>
<dbReference type="Gene3D" id="2.30.120.10">
    <property type="match status" value="1"/>
</dbReference>
<comment type="subunit">
    <text evidence="4">Heterodimer of an alpha subunit and a beta subunit processed from the same precursor.</text>
</comment>
<dbReference type="Gene3D" id="1.10.1400.10">
    <property type="match status" value="1"/>
</dbReference>
<dbReference type="Gene3D" id="3.60.20.10">
    <property type="entry name" value="Glutamine Phosphoribosylpyrophosphate, subunit 1, domain 1"/>
    <property type="match status" value="1"/>
</dbReference>
<accession>A0A2S6ZKT2</accession>
<feature type="binding site" evidence="6">
    <location>
        <position position="347"/>
    </location>
    <ligand>
        <name>Ca(2+)</name>
        <dbReference type="ChEBI" id="CHEBI:29108"/>
    </ligand>
</feature>
<dbReference type="PANTHER" id="PTHR34218:SF4">
    <property type="entry name" value="ACYL-HOMOSERINE LACTONE ACYLASE QUIP"/>
    <property type="match status" value="1"/>
</dbReference>
<dbReference type="CDD" id="cd03747">
    <property type="entry name" value="Ntn_PGA_like"/>
    <property type="match status" value="1"/>
</dbReference>
<dbReference type="InterPro" id="IPR043146">
    <property type="entry name" value="Penicillin_amidase_N_B-knob"/>
</dbReference>
<dbReference type="OrthoDB" id="9760084at2"/>
<dbReference type="Pfam" id="PF01804">
    <property type="entry name" value="Penicil_amidase"/>
    <property type="match status" value="1"/>
</dbReference>
<protein>
    <submittedName>
        <fullName evidence="7">Penicillin acylase family protein</fullName>
    </submittedName>
</protein>
<sequence>MRFRVVLITTLALFIVPAWPTRARDAQSPATPERSELRLAGLSEPVEILRDRWGIAHIYAKNEGDLFFAQGYNAARDRLFQFELWRRQATGTVAEVFGRKELRRDIGARLHQFHGDMKRELALYHPRGERIVGAFVRGINAYIGQTERDPSLLPLEFRLLGIKPGRWTEEVVVSRHQGLLANLTIEVEIARAVAALGADRVRALGFYQGGEPLLRPDPAIDLAAIPDNVLELYKAFRAPLSFAPEQLAAGHRVAPSARDAARATAEVANPLDIGSNNWVIHGSRTQSTFPIMANDPHRAQSAPSLRYWVHLVAPGWNVIGAGEPVLPGVSIGHNEHGAWGLTIFGNDSEDLYVYQTHPEDPDQYRYHDRWERMRIVKDTIAVKGDAPVAVEYKYTRHGPVLFEDQARHTAYALRAAWMEPGSAPYLASLRMNQARSWEEFREACTYHLIPAENMVWADRKGNIGYQAAGVQPRRRNWSGLLPVAGDGRYEWDGYQPITDLPSAHNPASGYLVTANHYLMPNDYRWPEAMHFNWADPYRASRITELLGSGRLYSVAEVARLQNDDLSIPARSLVPLLRDLPLADPRAVQARDVLLAWDYVLDKDSVAAGIYAMWQRRLLANVRAAMLPPGVTLYISMKRSIDWLLAPGGEFGADPVQGRDALLARSLYEAVAELRAKLGPDMQGWRYGQDKYHHVVIHHPLANAVDAATRARLNVGPAPRGGDSYTVSATGGQDNQLAGGSFKIVADTEDWDNSIGQNAPGQSGDPDSRHYRDLFAMWSQGKYFPVAYSRAKVEGVTEQVVLLKPADAVAAPAQ</sequence>